<keyword evidence="1" id="KW-0812">Transmembrane</keyword>
<feature type="transmembrane region" description="Helical" evidence="1">
    <location>
        <begin position="36"/>
        <end position="58"/>
    </location>
</feature>
<dbReference type="RefSeq" id="WP_095042395.1">
    <property type="nucleotide sequence ID" value="NZ_LN890655.1"/>
</dbReference>
<feature type="transmembrane region" description="Helical" evidence="1">
    <location>
        <begin position="78"/>
        <end position="101"/>
    </location>
</feature>
<name>A0A160SZI7_9CHLR</name>
<gene>
    <name evidence="2" type="ORF">CFX0092_A0948</name>
</gene>
<dbReference type="OrthoDB" id="9815855at2"/>
<keyword evidence="1" id="KW-0472">Membrane</keyword>
<dbReference type="PANTHER" id="PTHR43471">
    <property type="entry name" value="ABC TRANSPORTER PERMEASE"/>
    <property type="match status" value="1"/>
</dbReference>
<reference evidence="2" key="1">
    <citation type="submission" date="2016-01" db="EMBL/GenBank/DDBJ databases">
        <authorList>
            <person name="Mcilroy J.S."/>
            <person name="Karst M S."/>
            <person name="Albertsen M."/>
        </authorList>
    </citation>
    <scope>NUCLEOTIDE SEQUENCE</scope>
    <source>
        <strain evidence="2">Cfx-K</strain>
    </source>
</reference>
<feature type="transmembrane region" description="Helical" evidence="1">
    <location>
        <begin position="280"/>
        <end position="298"/>
    </location>
</feature>
<organism evidence="2 3">
    <name type="scientific">Candidatus Promineifilum breve</name>
    <dbReference type="NCBI Taxonomy" id="1806508"/>
    <lineage>
        <taxon>Bacteria</taxon>
        <taxon>Bacillati</taxon>
        <taxon>Chloroflexota</taxon>
        <taxon>Ardenticatenia</taxon>
        <taxon>Candidatus Promineifilales</taxon>
        <taxon>Candidatus Promineifilaceae</taxon>
        <taxon>Candidatus Promineifilum</taxon>
    </lineage>
</organism>
<dbReference type="KEGG" id="pbf:CFX0092_A0948"/>
<keyword evidence="1" id="KW-1133">Transmembrane helix</keyword>
<evidence type="ECO:0000313" key="3">
    <source>
        <dbReference type="Proteomes" id="UP000215027"/>
    </source>
</evidence>
<sequence>MTTTTTTTTSRNKWRHLLRNPVTIKELRSRMRGRRAFVVLTLYLLLLSGVVSFVYLTVVAGSSVPGGTNAAYTVGKAVFGAVIGVQVVLVTFIGPAFTAGAISGERERQTFDLLRTTLLSAHSFVLGKLVSALSYIFLLVLVSIPIQSIAFLLGGLSPVELVLSQLVILVAAVTYALYGLWCSAAMRSTLSATVATFGGMLVLVFVVPLLALFFAVGVSFPLGTSAAPSPLLQMALIEGALALIATNLPATLIASEIILLQEDALLAYTQLVGTRTLLVISPWWLFIILHLIAAALLYRATVLRVRRVSDV</sequence>
<evidence type="ECO:0000313" key="2">
    <source>
        <dbReference type="EMBL" id="CUS02826.2"/>
    </source>
</evidence>
<evidence type="ECO:0000256" key="1">
    <source>
        <dbReference type="SAM" id="Phobius"/>
    </source>
</evidence>
<feature type="transmembrane region" description="Helical" evidence="1">
    <location>
        <begin position="201"/>
        <end position="223"/>
    </location>
</feature>
<protein>
    <submittedName>
        <fullName evidence="2">Uncharacterized protein</fullName>
    </submittedName>
</protein>
<dbReference type="EMBL" id="LN890655">
    <property type="protein sequence ID" value="CUS02826.2"/>
    <property type="molecule type" value="Genomic_DNA"/>
</dbReference>
<dbReference type="AlphaFoldDB" id="A0A160SZI7"/>
<accession>A0A160SZI7</accession>
<dbReference type="Proteomes" id="UP000215027">
    <property type="component" value="Chromosome I"/>
</dbReference>
<keyword evidence="3" id="KW-1185">Reference proteome</keyword>
<feature type="transmembrane region" description="Helical" evidence="1">
    <location>
        <begin position="161"/>
        <end position="181"/>
    </location>
</feature>
<dbReference type="PANTHER" id="PTHR43471:SF12">
    <property type="entry name" value="HYPOTHETICAL MEMBRANE PROTEIN, CONSERVED"/>
    <property type="match status" value="1"/>
</dbReference>
<proteinExistence type="predicted"/>